<dbReference type="PANTHER" id="PTHR11474">
    <property type="entry name" value="TYROSINASE FAMILY MEMBER"/>
    <property type="match status" value="1"/>
</dbReference>
<comment type="caution">
    <text evidence="6">The sequence shown here is derived from an EMBL/GenBank/DDBJ whole genome shotgun (WGS) entry which is preliminary data.</text>
</comment>
<evidence type="ECO:0000256" key="1">
    <source>
        <dbReference type="ARBA" id="ARBA00022723"/>
    </source>
</evidence>
<organism evidence="6 7">
    <name type="scientific">Phlyctema vagabunda</name>
    <dbReference type="NCBI Taxonomy" id="108571"/>
    <lineage>
        <taxon>Eukaryota</taxon>
        <taxon>Fungi</taxon>
        <taxon>Dikarya</taxon>
        <taxon>Ascomycota</taxon>
        <taxon>Pezizomycotina</taxon>
        <taxon>Leotiomycetes</taxon>
        <taxon>Helotiales</taxon>
        <taxon>Dermateaceae</taxon>
        <taxon>Phlyctema</taxon>
    </lineage>
</organism>
<evidence type="ECO:0000256" key="2">
    <source>
        <dbReference type="ARBA" id="ARBA00023008"/>
    </source>
</evidence>
<evidence type="ECO:0000259" key="4">
    <source>
        <dbReference type="PROSITE" id="PS00497"/>
    </source>
</evidence>
<name>A0ABR4P3T3_9HELO</name>
<dbReference type="Gene3D" id="1.10.1280.10">
    <property type="entry name" value="Di-copper center containing domain from catechol oxidase"/>
    <property type="match status" value="1"/>
</dbReference>
<dbReference type="Pfam" id="PF00264">
    <property type="entry name" value="Tyrosinase"/>
    <property type="match status" value="1"/>
</dbReference>
<dbReference type="Proteomes" id="UP001629113">
    <property type="component" value="Unassembled WGS sequence"/>
</dbReference>
<keyword evidence="3" id="KW-0732">Signal</keyword>
<dbReference type="PANTHER" id="PTHR11474:SF126">
    <property type="entry name" value="TYROSINASE-LIKE PROTEIN TYR-1-RELATED"/>
    <property type="match status" value="1"/>
</dbReference>
<evidence type="ECO:0000313" key="7">
    <source>
        <dbReference type="Proteomes" id="UP001629113"/>
    </source>
</evidence>
<feature type="domain" description="Tyrosinase copper-binding" evidence="5">
    <location>
        <begin position="324"/>
        <end position="335"/>
    </location>
</feature>
<dbReference type="PROSITE" id="PS00498">
    <property type="entry name" value="TYROSINASE_2"/>
    <property type="match status" value="1"/>
</dbReference>
<evidence type="ECO:0000313" key="6">
    <source>
        <dbReference type="EMBL" id="KAL3417969.1"/>
    </source>
</evidence>
<dbReference type="InterPro" id="IPR050316">
    <property type="entry name" value="Tyrosinase/Hemocyanin"/>
</dbReference>
<keyword evidence="2" id="KW-0186">Copper</keyword>
<evidence type="ECO:0000259" key="5">
    <source>
        <dbReference type="PROSITE" id="PS00498"/>
    </source>
</evidence>
<proteinExistence type="predicted"/>
<gene>
    <name evidence="6" type="ORF">PVAG01_10979</name>
</gene>
<sequence>MAPIKLSAAFNALLSLAAAVPVQFAPSEMSQGISITFPEALYPNASTAIAANVVFPLVKHPLQPNETTLPVVYQNATGECNYAKATVRKEYSSLTKAQRTQYINAVQCLMDKPSVVPGVGATQSYYSDFAFLHINYARYTHFNGNFFGWHRHHVWLFEQALHDCGFPKNLGVPYMYWPMYGEYGFENSTIFDESPTSLGGNGWPTDLRDGNDRRVPHGTGGGCVMRGPFHDMVLNFQSFYDRYALPGLPDDWATPVERCLDRDLNQWLLQNNLNQTIYDGALAQPTLATFQNAADDPMSSFAMHVAGHGAVGMTMNDLFGGTIDPSFWLHHSSVDHLWNQWQEQDPARRHEYYGTDVVYNAGGNPVGPDTVLEFSTVGPRITLGEVQDPTSGPYCYRFEEPSCLDGRGCTWLPGH</sequence>
<dbReference type="InterPro" id="IPR002227">
    <property type="entry name" value="Tyrosinase_Cu-bd"/>
</dbReference>
<protein>
    <submittedName>
        <fullName evidence="6">Tyrosinase 12</fullName>
    </submittedName>
</protein>
<evidence type="ECO:0000256" key="3">
    <source>
        <dbReference type="SAM" id="SignalP"/>
    </source>
</evidence>
<dbReference type="PROSITE" id="PS00497">
    <property type="entry name" value="TYROSINASE_1"/>
    <property type="match status" value="1"/>
</dbReference>
<dbReference type="SUPFAM" id="SSF48056">
    <property type="entry name" value="Di-copper centre-containing domain"/>
    <property type="match status" value="1"/>
</dbReference>
<feature type="chain" id="PRO_5045163518" evidence="3">
    <location>
        <begin position="20"/>
        <end position="415"/>
    </location>
</feature>
<feature type="signal peptide" evidence="3">
    <location>
        <begin position="1"/>
        <end position="19"/>
    </location>
</feature>
<dbReference type="PRINTS" id="PR00092">
    <property type="entry name" value="TYROSINASE"/>
</dbReference>
<keyword evidence="1" id="KW-0479">Metal-binding</keyword>
<dbReference type="EMBL" id="JBFCZG010000010">
    <property type="protein sequence ID" value="KAL3417969.1"/>
    <property type="molecule type" value="Genomic_DNA"/>
</dbReference>
<keyword evidence="7" id="KW-1185">Reference proteome</keyword>
<dbReference type="InterPro" id="IPR008922">
    <property type="entry name" value="Di-copper_centre_dom_sf"/>
</dbReference>
<accession>A0ABR4P3T3</accession>
<feature type="domain" description="Tyrosinase copper-binding" evidence="4">
    <location>
        <begin position="141"/>
        <end position="158"/>
    </location>
</feature>
<reference evidence="6 7" key="1">
    <citation type="submission" date="2024-06" db="EMBL/GenBank/DDBJ databases">
        <title>Complete genome of Phlyctema vagabunda strain 19-DSS-EL-015.</title>
        <authorList>
            <person name="Fiorenzani C."/>
        </authorList>
    </citation>
    <scope>NUCLEOTIDE SEQUENCE [LARGE SCALE GENOMIC DNA]</scope>
    <source>
        <strain evidence="6 7">19-DSS-EL-015</strain>
    </source>
</reference>